<proteinExistence type="predicted"/>
<name>E3J6M1_PSEI1</name>
<dbReference type="Gene3D" id="3.40.50.300">
    <property type="entry name" value="P-loop containing nucleotide triphosphate hydrolases"/>
    <property type="match status" value="1"/>
</dbReference>
<reference evidence="3 4" key="1">
    <citation type="submission" date="2010-10" db="EMBL/GenBank/DDBJ databases">
        <title>Complete sequence of Frankia sp. EuI1c.</title>
        <authorList>
            <consortium name="US DOE Joint Genome Institute"/>
            <person name="Lucas S."/>
            <person name="Copeland A."/>
            <person name="Lapidus A."/>
            <person name="Cheng J.-F."/>
            <person name="Bruce D."/>
            <person name="Goodwin L."/>
            <person name="Pitluck S."/>
            <person name="Chertkov O."/>
            <person name="Detter J.C."/>
            <person name="Han C."/>
            <person name="Tapia R."/>
            <person name="Land M."/>
            <person name="Hauser L."/>
            <person name="Jeffries C."/>
            <person name="Kyrpides N."/>
            <person name="Ivanova N."/>
            <person name="Mikhailova N."/>
            <person name="Beauchemin N."/>
            <person name="Sen A."/>
            <person name="Sur S.A."/>
            <person name="Gtari M."/>
            <person name="Wall L."/>
            <person name="Tisa L."/>
            <person name="Woyke T."/>
        </authorList>
    </citation>
    <scope>NUCLEOTIDE SEQUENCE [LARGE SCALE GENOMIC DNA]</scope>
    <source>
        <strain evidence="4">DSM 45817 / CECT 9037 / EuI1c</strain>
    </source>
</reference>
<dbReference type="GO" id="GO:0008476">
    <property type="term" value="F:protein-tyrosine sulfotransferase activity"/>
    <property type="evidence" value="ECO:0007669"/>
    <property type="project" value="InterPro"/>
</dbReference>
<dbReference type="InterPro" id="IPR027417">
    <property type="entry name" value="P-loop_NTPase"/>
</dbReference>
<dbReference type="eggNOG" id="COG4424">
    <property type="taxonomic scope" value="Bacteria"/>
</dbReference>
<dbReference type="RefSeq" id="WP_013425063.1">
    <property type="nucleotide sequence ID" value="NC_014666.1"/>
</dbReference>
<dbReference type="OrthoDB" id="9777890at2"/>
<evidence type="ECO:0000256" key="1">
    <source>
        <dbReference type="ARBA" id="ARBA00022679"/>
    </source>
</evidence>
<dbReference type="HOGENOM" id="CLU_072287_0_0_11"/>
<evidence type="ECO:0000313" key="3">
    <source>
        <dbReference type="EMBL" id="ADP81945.1"/>
    </source>
</evidence>
<keyword evidence="4" id="KW-1185">Reference proteome</keyword>
<sequence length="264" mass="29808">MERLVASPIFIFSPPRSGSTLLRTVLDSHSEIHAPHELHLSLLAVQTREWNAGRHAERYAEIAIDALGLTLRDLEHLLWDRLLHRQLARSGKRLIVNKTTNEVLTWRRVAECWPGARYIYLVRHPASIAASLARAWEGRVDMDPVGRTVGFVRSMNEARAELPGLTVRYEELTTNPADVARRLCAFLDVPWEPTMTEYGRFGHGPFTRGIGDWSDNIRSGRIQPHRPLPAGDEVPEALREPARSWHYPIETPRPAAATSEPAAC</sequence>
<dbReference type="EMBL" id="CP002299">
    <property type="protein sequence ID" value="ADP81945.1"/>
    <property type="molecule type" value="Genomic_DNA"/>
</dbReference>
<dbReference type="AlphaFoldDB" id="E3J6M1"/>
<dbReference type="KEGG" id="fri:FraEuI1c_3939"/>
<dbReference type="InterPro" id="IPR026634">
    <property type="entry name" value="TPST-like"/>
</dbReference>
<feature type="region of interest" description="Disordered" evidence="2">
    <location>
        <begin position="244"/>
        <end position="264"/>
    </location>
</feature>
<dbReference type="Pfam" id="PF13469">
    <property type="entry name" value="Sulfotransfer_3"/>
    <property type="match status" value="1"/>
</dbReference>
<dbReference type="PANTHER" id="PTHR12788">
    <property type="entry name" value="PROTEIN-TYROSINE SULFOTRANSFERASE 2"/>
    <property type="match status" value="1"/>
</dbReference>
<keyword evidence="1 3" id="KW-0808">Transferase</keyword>
<protein>
    <submittedName>
        <fullName evidence="3">Sulfotransferase</fullName>
    </submittedName>
</protein>
<gene>
    <name evidence="3" type="ordered locus">FraEuI1c_3939</name>
</gene>
<dbReference type="InParanoid" id="E3J6M1"/>
<dbReference type="SUPFAM" id="SSF52540">
    <property type="entry name" value="P-loop containing nucleoside triphosphate hydrolases"/>
    <property type="match status" value="1"/>
</dbReference>
<evidence type="ECO:0000313" key="4">
    <source>
        <dbReference type="Proteomes" id="UP000002484"/>
    </source>
</evidence>
<evidence type="ECO:0000256" key="2">
    <source>
        <dbReference type="SAM" id="MobiDB-lite"/>
    </source>
</evidence>
<accession>E3J6M1</accession>
<dbReference type="PANTHER" id="PTHR12788:SF10">
    <property type="entry name" value="PROTEIN-TYROSINE SULFOTRANSFERASE"/>
    <property type="match status" value="1"/>
</dbReference>
<dbReference type="STRING" id="298654.FraEuI1c_3939"/>
<organism evidence="3 4">
    <name type="scientific">Pseudofrankia inefficax (strain DSM 45817 / CECT 9037 / DDB 130130 / EuI1c)</name>
    <name type="common">Frankia inefficax</name>
    <dbReference type="NCBI Taxonomy" id="298654"/>
    <lineage>
        <taxon>Bacteria</taxon>
        <taxon>Bacillati</taxon>
        <taxon>Actinomycetota</taxon>
        <taxon>Actinomycetes</taxon>
        <taxon>Frankiales</taxon>
        <taxon>Frankiaceae</taxon>
        <taxon>Pseudofrankia</taxon>
    </lineage>
</organism>
<dbReference type="Proteomes" id="UP000002484">
    <property type="component" value="Chromosome"/>
</dbReference>